<evidence type="ECO:0000259" key="6">
    <source>
        <dbReference type="PROSITE" id="PS50066"/>
    </source>
</evidence>
<dbReference type="InterPro" id="IPR033897">
    <property type="entry name" value="SRF-like_MADS-box"/>
</dbReference>
<accession>A0A6P6UAK9</accession>
<dbReference type="GO" id="GO:0000981">
    <property type="term" value="F:DNA-binding transcription factor activity, RNA polymerase II-specific"/>
    <property type="evidence" value="ECO:0007669"/>
    <property type="project" value="InterPro"/>
</dbReference>
<dbReference type="SUPFAM" id="SSF55455">
    <property type="entry name" value="SRF-like"/>
    <property type="match status" value="1"/>
</dbReference>
<dbReference type="AlphaFoldDB" id="A0A6P6UAK9"/>
<evidence type="ECO:0000256" key="1">
    <source>
        <dbReference type="ARBA" id="ARBA00004123"/>
    </source>
</evidence>
<evidence type="ECO:0000256" key="4">
    <source>
        <dbReference type="ARBA" id="ARBA00023163"/>
    </source>
</evidence>
<keyword evidence="7" id="KW-1185">Reference proteome</keyword>
<reference evidence="7" key="1">
    <citation type="journal article" date="2025" name="Foods">
        <title>Unveiling the Microbial Signatures of Arabica Coffee Cherries: Insights into Ripeness Specific Diversity, Functional Traits, and Implications for Quality and Safety.</title>
        <authorList>
            <consortium name="RefSeq"/>
            <person name="Tenea G.N."/>
            <person name="Cifuentes V."/>
            <person name="Reyes P."/>
            <person name="Cevallos-Vallejos M."/>
        </authorList>
    </citation>
    <scope>NUCLEOTIDE SEQUENCE [LARGE SCALE GENOMIC DNA]</scope>
</reference>
<keyword evidence="2" id="KW-0805">Transcription regulation</keyword>
<dbReference type="InterPro" id="IPR002100">
    <property type="entry name" value="TF_MADSbox"/>
</dbReference>
<dbReference type="GO" id="GO:0046983">
    <property type="term" value="F:protein dimerization activity"/>
    <property type="evidence" value="ECO:0007669"/>
    <property type="project" value="InterPro"/>
</dbReference>
<gene>
    <name evidence="8" type="primary">LOC113709271</name>
</gene>
<dbReference type="PANTHER" id="PTHR11945">
    <property type="entry name" value="MADS BOX PROTEIN"/>
    <property type="match status" value="1"/>
</dbReference>
<dbReference type="Gene3D" id="3.40.1810.10">
    <property type="entry name" value="Transcription factor, MADS-box"/>
    <property type="match status" value="1"/>
</dbReference>
<comment type="subcellular location">
    <subcellularLocation>
        <location evidence="1">Nucleus</location>
    </subcellularLocation>
</comment>
<evidence type="ECO:0000313" key="7">
    <source>
        <dbReference type="Proteomes" id="UP001652660"/>
    </source>
</evidence>
<dbReference type="OrthoDB" id="601557at2759"/>
<dbReference type="GO" id="GO:0005634">
    <property type="term" value="C:nucleus"/>
    <property type="evidence" value="ECO:0007669"/>
    <property type="project" value="UniProtKB-SubCell"/>
</dbReference>
<dbReference type="GeneID" id="113709271"/>
<dbReference type="PROSITE" id="PS50066">
    <property type="entry name" value="MADS_BOX_2"/>
    <property type="match status" value="1"/>
</dbReference>
<name>A0A6P6UAK9_COFAR</name>
<dbReference type="PRINTS" id="PR00404">
    <property type="entry name" value="MADSDOMAIN"/>
</dbReference>
<dbReference type="CDD" id="cd00266">
    <property type="entry name" value="MADS_SRF_like"/>
    <property type="match status" value="1"/>
</dbReference>
<dbReference type="PANTHER" id="PTHR11945:SF176">
    <property type="entry name" value="MADS-BOX TRANSCRIPTION FACTOR FAMILY PROTEIN"/>
    <property type="match status" value="1"/>
</dbReference>
<dbReference type="RefSeq" id="XP_027087795.1">
    <property type="nucleotide sequence ID" value="XM_027231994.2"/>
</dbReference>
<sequence length="321" mass="37449">MGRAKARMEMITNKKARRVTFEKRRKGLEKKARELSTLCGVRICLIVFGPVDDDQTIEPRVWPQNPQEIDSLVDSFKKANLDDRRGRTTDFSFFYQNRKRRAEEELARLRKKNLETKHPTWDEKYDFLSLEELRQFDDLLKEKVDIMKARVDFMKGTQTYFAETSRNLQYLCRSRNSSTLFEIPQPQPLSSFDQNRHSLDSAFQDSYNYNSMVNPQMMMWMNNGASSSINAPLISYDNCDRRSLVQFNMDPAAAAAAAEHITSSLGNNAVGNQFCYYVPKMQPMPLYLQYSLQQSRAPTQMYASQRDENYGFSDFQLMNPK</sequence>
<dbReference type="GO" id="GO:0045944">
    <property type="term" value="P:positive regulation of transcription by RNA polymerase II"/>
    <property type="evidence" value="ECO:0007669"/>
    <property type="project" value="InterPro"/>
</dbReference>
<dbReference type="SMART" id="SM00432">
    <property type="entry name" value="MADS"/>
    <property type="match status" value="1"/>
</dbReference>
<evidence type="ECO:0000313" key="8">
    <source>
        <dbReference type="RefSeq" id="XP_027087795.1"/>
    </source>
</evidence>
<proteinExistence type="predicted"/>
<protein>
    <recommendedName>
        <fullName evidence="6">MADS-box domain-containing protein</fullName>
    </recommendedName>
</protein>
<reference evidence="8" key="2">
    <citation type="submission" date="2025-08" db="UniProtKB">
        <authorList>
            <consortium name="RefSeq"/>
        </authorList>
    </citation>
    <scope>IDENTIFICATION</scope>
    <source>
        <tissue evidence="8">Leaves</tissue>
    </source>
</reference>
<evidence type="ECO:0000256" key="2">
    <source>
        <dbReference type="ARBA" id="ARBA00023015"/>
    </source>
</evidence>
<dbReference type="InterPro" id="IPR036879">
    <property type="entry name" value="TF_MADSbox_sf"/>
</dbReference>
<dbReference type="Pfam" id="PF00319">
    <property type="entry name" value="SRF-TF"/>
    <property type="match status" value="1"/>
</dbReference>
<feature type="domain" description="MADS-box" evidence="6">
    <location>
        <begin position="1"/>
        <end position="49"/>
    </location>
</feature>
<keyword evidence="3" id="KW-0238">DNA-binding</keyword>
<evidence type="ECO:0000256" key="5">
    <source>
        <dbReference type="ARBA" id="ARBA00023242"/>
    </source>
</evidence>
<keyword evidence="4" id="KW-0804">Transcription</keyword>
<organism evidence="7 8">
    <name type="scientific">Coffea arabica</name>
    <name type="common">Arabian coffee</name>
    <dbReference type="NCBI Taxonomy" id="13443"/>
    <lineage>
        <taxon>Eukaryota</taxon>
        <taxon>Viridiplantae</taxon>
        <taxon>Streptophyta</taxon>
        <taxon>Embryophyta</taxon>
        <taxon>Tracheophyta</taxon>
        <taxon>Spermatophyta</taxon>
        <taxon>Magnoliopsida</taxon>
        <taxon>eudicotyledons</taxon>
        <taxon>Gunneridae</taxon>
        <taxon>Pentapetalae</taxon>
        <taxon>asterids</taxon>
        <taxon>lamiids</taxon>
        <taxon>Gentianales</taxon>
        <taxon>Rubiaceae</taxon>
        <taxon>Ixoroideae</taxon>
        <taxon>Gardenieae complex</taxon>
        <taxon>Bertiereae - Coffeeae clade</taxon>
        <taxon>Coffeeae</taxon>
        <taxon>Coffea</taxon>
    </lineage>
</organism>
<dbReference type="Proteomes" id="UP001652660">
    <property type="component" value="Chromosome 9e"/>
</dbReference>
<evidence type="ECO:0000256" key="3">
    <source>
        <dbReference type="ARBA" id="ARBA00023125"/>
    </source>
</evidence>
<dbReference type="GO" id="GO:0000978">
    <property type="term" value="F:RNA polymerase II cis-regulatory region sequence-specific DNA binding"/>
    <property type="evidence" value="ECO:0007669"/>
    <property type="project" value="TreeGrafter"/>
</dbReference>
<keyword evidence="5" id="KW-0539">Nucleus</keyword>